<evidence type="ECO:0000259" key="1">
    <source>
        <dbReference type="Pfam" id="PF02589"/>
    </source>
</evidence>
<accession>A0A0P1NX15</accession>
<dbReference type="InterPro" id="IPR003741">
    <property type="entry name" value="LUD_dom"/>
</dbReference>
<dbReference type="InterPro" id="IPR024185">
    <property type="entry name" value="FTHF_cligase-like_sf"/>
</dbReference>
<dbReference type="RefSeq" id="WP_092350505.1">
    <property type="nucleotide sequence ID" value="NZ_CZVW01000017.1"/>
</dbReference>
<name>A0A0P1NX15_9BACT</name>
<dbReference type="EMBL" id="CZVW01000017">
    <property type="protein sequence ID" value="CUT03678.1"/>
    <property type="molecule type" value="Genomic_DNA"/>
</dbReference>
<keyword evidence="3" id="KW-1185">Reference proteome</keyword>
<proteinExistence type="predicted"/>
<dbReference type="OrthoDB" id="9794157at2"/>
<organism evidence="2 3">
    <name type="scientific">Candidatus Chryseopegocella kryptomonas</name>
    <dbReference type="NCBI Taxonomy" id="1633643"/>
    <lineage>
        <taxon>Bacteria</taxon>
        <taxon>Pseudomonadati</taxon>
        <taxon>Candidatus Kryptoniota</taxon>
        <taxon>Candidatus Chryseopegocella</taxon>
    </lineage>
</organism>
<dbReference type="PANTHER" id="PTHR43682:SF1">
    <property type="entry name" value="LACTATE UTILIZATION PROTEIN C"/>
    <property type="match status" value="1"/>
</dbReference>
<sequence length="201" mass="22824">MNSREQILKLLKQHQTNKTPLPKIDTTALLNVNLVEKFKFEFERVGGIFIKTAFNRIFDEISKIITTENLRKIYAENFDNEINAIIKNLQVDEIITQPHSYRQISIVDASITSCDFLIAETGTIVFIHRDEKFKSAVLLPRVHIIIAKEKQIVGTLEEVFSISGGNFDSIFLITGPSRTADIEKVIVQGVHGPQKVYLIIV</sequence>
<dbReference type="Gene3D" id="3.40.50.10420">
    <property type="entry name" value="NagB/RpiA/CoA transferase-like"/>
    <property type="match status" value="1"/>
</dbReference>
<dbReference type="Pfam" id="PF02589">
    <property type="entry name" value="LUD_dom"/>
    <property type="match status" value="1"/>
</dbReference>
<feature type="domain" description="LUD" evidence="1">
    <location>
        <begin position="97"/>
        <end position="201"/>
    </location>
</feature>
<evidence type="ECO:0000313" key="3">
    <source>
        <dbReference type="Proteomes" id="UP000199197"/>
    </source>
</evidence>
<dbReference type="Proteomes" id="UP000199197">
    <property type="component" value="Unassembled WGS sequence"/>
</dbReference>
<dbReference type="PANTHER" id="PTHR43682">
    <property type="entry name" value="LACTATE UTILIZATION PROTEIN C"/>
    <property type="match status" value="1"/>
</dbReference>
<dbReference type="SUPFAM" id="SSF100950">
    <property type="entry name" value="NagB/RpiA/CoA transferase-like"/>
    <property type="match status" value="1"/>
</dbReference>
<dbReference type="InterPro" id="IPR037171">
    <property type="entry name" value="NagB/RpiA_transferase-like"/>
</dbReference>
<reference evidence="3" key="1">
    <citation type="submission" date="2015-11" db="EMBL/GenBank/DDBJ databases">
        <authorList>
            <person name="Varghese N."/>
        </authorList>
    </citation>
    <scope>NUCLEOTIDE SEQUENCE [LARGE SCALE GENOMIC DNA]</scope>
    <source>
        <strain evidence="3">JGI-23</strain>
    </source>
</reference>
<dbReference type="AlphaFoldDB" id="A0A0P1NX15"/>
<evidence type="ECO:0000313" key="2">
    <source>
        <dbReference type="EMBL" id="CUT03678.1"/>
    </source>
</evidence>
<protein>
    <submittedName>
        <fullName evidence="2">L-lactate dehydrogenase complex protein LldG</fullName>
    </submittedName>
</protein>
<gene>
    <name evidence="2" type="ORF">JGI23_01531</name>
</gene>